<protein>
    <recommendedName>
        <fullName evidence="7">Response regulatory domain-containing protein</fullName>
    </recommendedName>
</protein>
<dbReference type="InterPro" id="IPR039420">
    <property type="entry name" value="WalR-like"/>
</dbReference>
<dbReference type="InterPro" id="IPR001789">
    <property type="entry name" value="Sig_transdc_resp-reg_receiver"/>
</dbReference>
<dbReference type="PANTHER" id="PTHR48111:SF22">
    <property type="entry name" value="REGULATOR OF RPOS"/>
    <property type="match status" value="1"/>
</dbReference>
<dbReference type="Proteomes" id="UP001501821">
    <property type="component" value="Unassembled WGS sequence"/>
</dbReference>
<keyword evidence="3" id="KW-0805">Transcription regulation</keyword>
<keyword evidence="5" id="KW-0804">Transcription</keyword>
<keyword evidence="2" id="KW-0902">Two-component regulatory system</keyword>
<feature type="domain" description="Response regulatory" evidence="7">
    <location>
        <begin position="1"/>
        <end position="115"/>
    </location>
</feature>
<comment type="caution">
    <text evidence="8">The sequence shown here is derived from an EMBL/GenBank/DDBJ whole genome shotgun (WGS) entry which is preliminary data.</text>
</comment>
<sequence>MLVAEDDVRLAKVLDSSLAEAGWDVDVVNDGRSAYERMLGEAVYDVVLLDWMLPGMDGISVARRARGSGMATPILVLTARGGAQDRATGLDSGADDYLSKPFDLDELLARLLALAGGSSS</sequence>
<accession>A0ABP7I490</accession>
<evidence type="ECO:0000256" key="2">
    <source>
        <dbReference type="ARBA" id="ARBA00023012"/>
    </source>
</evidence>
<evidence type="ECO:0000313" key="9">
    <source>
        <dbReference type="Proteomes" id="UP001501821"/>
    </source>
</evidence>
<gene>
    <name evidence="8" type="ORF">GCM10022242_07020</name>
</gene>
<feature type="modified residue" description="4-aspartylphosphate" evidence="6">
    <location>
        <position position="50"/>
    </location>
</feature>
<dbReference type="PROSITE" id="PS50110">
    <property type="entry name" value="RESPONSE_REGULATORY"/>
    <property type="match status" value="1"/>
</dbReference>
<proteinExistence type="predicted"/>
<evidence type="ECO:0000313" key="8">
    <source>
        <dbReference type="EMBL" id="GAA3806610.1"/>
    </source>
</evidence>
<evidence type="ECO:0000256" key="5">
    <source>
        <dbReference type="ARBA" id="ARBA00023163"/>
    </source>
</evidence>
<dbReference type="Pfam" id="PF00072">
    <property type="entry name" value="Response_reg"/>
    <property type="match status" value="1"/>
</dbReference>
<keyword evidence="4" id="KW-0238">DNA-binding</keyword>
<keyword evidence="9" id="KW-1185">Reference proteome</keyword>
<reference evidence="9" key="1">
    <citation type="journal article" date="2019" name="Int. J. Syst. Evol. Microbiol.">
        <title>The Global Catalogue of Microorganisms (GCM) 10K type strain sequencing project: providing services to taxonomists for standard genome sequencing and annotation.</title>
        <authorList>
            <consortium name="The Broad Institute Genomics Platform"/>
            <consortium name="The Broad Institute Genome Sequencing Center for Infectious Disease"/>
            <person name="Wu L."/>
            <person name="Ma J."/>
        </authorList>
    </citation>
    <scope>NUCLEOTIDE SEQUENCE [LARGE SCALE GENOMIC DNA]</scope>
    <source>
        <strain evidence="9">JCM 16953</strain>
    </source>
</reference>
<evidence type="ECO:0000256" key="1">
    <source>
        <dbReference type="ARBA" id="ARBA00004496"/>
    </source>
</evidence>
<dbReference type="EMBL" id="BAABAH010000002">
    <property type="protein sequence ID" value="GAA3806610.1"/>
    <property type="molecule type" value="Genomic_DNA"/>
</dbReference>
<evidence type="ECO:0000259" key="7">
    <source>
        <dbReference type="PROSITE" id="PS50110"/>
    </source>
</evidence>
<organism evidence="8 9">
    <name type="scientific">Nocardioides panacisoli</name>
    <dbReference type="NCBI Taxonomy" id="627624"/>
    <lineage>
        <taxon>Bacteria</taxon>
        <taxon>Bacillati</taxon>
        <taxon>Actinomycetota</taxon>
        <taxon>Actinomycetes</taxon>
        <taxon>Propionibacteriales</taxon>
        <taxon>Nocardioidaceae</taxon>
        <taxon>Nocardioides</taxon>
    </lineage>
</organism>
<dbReference type="SMART" id="SM00448">
    <property type="entry name" value="REC"/>
    <property type="match status" value="1"/>
</dbReference>
<keyword evidence="6" id="KW-0597">Phosphoprotein</keyword>
<dbReference type="Gene3D" id="3.40.50.2300">
    <property type="match status" value="1"/>
</dbReference>
<dbReference type="InterPro" id="IPR011006">
    <property type="entry name" value="CheY-like_superfamily"/>
</dbReference>
<evidence type="ECO:0000256" key="3">
    <source>
        <dbReference type="ARBA" id="ARBA00023015"/>
    </source>
</evidence>
<name>A0ABP7I490_9ACTN</name>
<dbReference type="PANTHER" id="PTHR48111">
    <property type="entry name" value="REGULATOR OF RPOS"/>
    <property type="match status" value="1"/>
</dbReference>
<evidence type="ECO:0000256" key="4">
    <source>
        <dbReference type="ARBA" id="ARBA00023125"/>
    </source>
</evidence>
<evidence type="ECO:0000256" key="6">
    <source>
        <dbReference type="PROSITE-ProRule" id="PRU00169"/>
    </source>
</evidence>
<dbReference type="SUPFAM" id="SSF52172">
    <property type="entry name" value="CheY-like"/>
    <property type="match status" value="1"/>
</dbReference>
<comment type="subcellular location">
    <subcellularLocation>
        <location evidence="1">Cytoplasm</location>
    </subcellularLocation>
</comment>